<feature type="compositionally biased region" description="Low complexity" evidence="1">
    <location>
        <begin position="571"/>
        <end position="593"/>
    </location>
</feature>
<accession>A0A2K1QN71</accession>
<dbReference type="EMBL" id="NKHZ01000057">
    <property type="protein sequence ID" value="PNS16578.1"/>
    <property type="molecule type" value="Genomic_DNA"/>
</dbReference>
<dbReference type="InParanoid" id="A0A2K1QN71"/>
<feature type="compositionally biased region" description="Polar residues" evidence="1">
    <location>
        <begin position="232"/>
        <end position="253"/>
    </location>
</feature>
<feature type="compositionally biased region" description="Basic residues" evidence="1">
    <location>
        <begin position="275"/>
        <end position="288"/>
    </location>
</feature>
<comment type="caution">
    <text evidence="2">The sequence shown here is derived from an EMBL/GenBank/DDBJ whole genome shotgun (WGS) entry which is preliminary data.</text>
</comment>
<proteinExistence type="predicted"/>
<gene>
    <name evidence="2" type="ORF">CAC42_78</name>
</gene>
<dbReference type="Proteomes" id="UP000243797">
    <property type="component" value="Unassembled WGS sequence"/>
</dbReference>
<feature type="compositionally biased region" description="Basic and acidic residues" evidence="1">
    <location>
        <begin position="506"/>
        <end position="518"/>
    </location>
</feature>
<feature type="region of interest" description="Disordered" evidence="1">
    <location>
        <begin position="132"/>
        <end position="325"/>
    </location>
</feature>
<feature type="compositionally biased region" description="Basic and acidic residues" evidence="1">
    <location>
        <begin position="184"/>
        <end position="207"/>
    </location>
</feature>
<protein>
    <submittedName>
        <fullName evidence="2">Uncharacterized protein</fullName>
    </submittedName>
</protein>
<sequence length="809" mass="87171">MDQCADAEAVPSRVFESSWSDNDGAAFLPKNIPLKRAVRAWERQPHSPHASKNGSRKVWRRVRMPVFNATRPSEVDFAPSLSKAVSRPATIESPKKAVKKLCVKTRYGQDWKTTEWDPRGVHMRKQVLRPPIVLRSGARIDPNTENNPVEEEDPSDTPDALSESEAIETPDEEWEDVESETDLDQDRSEGDEARPLDASSRESRDTSADLDPLEDCPAVQRNGDNEICLQTLPETAETTASSGLDYSHQTSPKESAEPPVDSPLSEADTTSPVKKSPKKRSPAKKSPSKRVIDIPALVVPSPVERPTSAPPEDTASSESRYRPRISDDTAILHAFLSRAAASKKPIAKRESLTNRRDSGMVRHALASPAKPEILAELDANSSSPHKGARTEVSGVTVAAEKSGPPQKDGDSIEDDRPKRRSARSRGKPTLLLDQMTSEGATRAPSKITIRGPTEQVSLRKNEVQELAAQTRSNTRKNKGQSVMPLARLTELANAPAAGASCGNTSETHKGTKNVRWDETLTYFSKSPDDAEAVAPEALQAPDTANALTIEEPPTSPTKARSKRKHAGASKATTEAVPASEEAPAAATPASKPAPSKRRSRIATPAKGLLGKSSLLPEDASATESEPSRPAAQTPAQAKKPRSLPTPKRSAANVASALKQCKAEVPVPPSSQTGTVPSGRDKEKDKDRDKERQRPHSLLAKPPLSPRKMGTGQGSAIPSLTPFAPRMSGEIPRLNFDGVGEGRKGRRKAEEAEDGMVPGLASPAKRRRGVLGVRGRGGEEGREPERYVDGVKGEVLGLMSPAKKRTRSAL</sequence>
<feature type="compositionally biased region" description="Acidic residues" evidence="1">
    <location>
        <begin position="165"/>
        <end position="183"/>
    </location>
</feature>
<feature type="compositionally biased region" description="Basic and acidic residues" evidence="1">
    <location>
        <begin position="407"/>
        <end position="417"/>
    </location>
</feature>
<feature type="region of interest" description="Disordered" evidence="1">
    <location>
        <begin position="339"/>
        <end position="456"/>
    </location>
</feature>
<feature type="compositionally biased region" description="Basic and acidic residues" evidence="1">
    <location>
        <begin position="347"/>
        <end position="360"/>
    </location>
</feature>
<reference evidence="2 3" key="1">
    <citation type="submission" date="2017-06" db="EMBL/GenBank/DDBJ databases">
        <title>Draft genome sequence of a variant of Elsinoe murrayae.</title>
        <authorList>
            <person name="Cheng Q."/>
        </authorList>
    </citation>
    <scope>NUCLEOTIDE SEQUENCE [LARGE SCALE GENOMIC DNA]</scope>
    <source>
        <strain evidence="2 3">CQ-2017a</strain>
    </source>
</reference>
<feature type="compositionally biased region" description="Basic and acidic residues" evidence="1">
    <location>
        <begin position="678"/>
        <end position="693"/>
    </location>
</feature>
<feature type="compositionally biased region" description="Basic and acidic residues" evidence="1">
    <location>
        <begin position="775"/>
        <end position="784"/>
    </location>
</feature>
<organism evidence="2 3">
    <name type="scientific">Sphaceloma murrayae</name>
    <dbReference type="NCBI Taxonomy" id="2082308"/>
    <lineage>
        <taxon>Eukaryota</taxon>
        <taxon>Fungi</taxon>
        <taxon>Dikarya</taxon>
        <taxon>Ascomycota</taxon>
        <taxon>Pezizomycotina</taxon>
        <taxon>Dothideomycetes</taxon>
        <taxon>Dothideomycetidae</taxon>
        <taxon>Myriangiales</taxon>
        <taxon>Elsinoaceae</taxon>
        <taxon>Sphaceloma</taxon>
    </lineage>
</organism>
<evidence type="ECO:0000313" key="2">
    <source>
        <dbReference type="EMBL" id="PNS16578.1"/>
    </source>
</evidence>
<dbReference type="AlphaFoldDB" id="A0A2K1QN71"/>
<evidence type="ECO:0000313" key="3">
    <source>
        <dbReference type="Proteomes" id="UP000243797"/>
    </source>
</evidence>
<evidence type="ECO:0000256" key="1">
    <source>
        <dbReference type="SAM" id="MobiDB-lite"/>
    </source>
</evidence>
<feature type="region of interest" description="Disordered" evidence="1">
    <location>
        <begin position="496"/>
        <end position="784"/>
    </location>
</feature>
<dbReference type="OrthoDB" id="4207369at2759"/>
<name>A0A2K1QN71_9PEZI</name>
<keyword evidence="3" id="KW-1185">Reference proteome</keyword>